<dbReference type="PIRSF" id="PIRSF001093">
    <property type="entry name" value="B-hxosamndse_ab_euk"/>
    <property type="match status" value="1"/>
</dbReference>
<comment type="catalytic activity">
    <reaction evidence="1 7">
        <text>Hydrolysis of terminal non-reducing N-acetyl-D-hexosamine residues in N-acetyl-beta-D-hexosaminides.</text>
        <dbReference type="EC" id="3.2.1.52"/>
    </reaction>
</comment>
<dbReference type="InterPro" id="IPR025705">
    <property type="entry name" value="Beta_hexosaminidase_sua/sub"/>
</dbReference>
<evidence type="ECO:0000256" key="8">
    <source>
        <dbReference type="PIRSR" id="PIRSR001093-1"/>
    </source>
</evidence>
<dbReference type="PANTHER" id="PTHR22600:SF26">
    <property type="entry name" value="BETA-N-ACETYLHEXOSAMINIDASE"/>
    <property type="match status" value="1"/>
</dbReference>
<dbReference type="SUPFAM" id="SSF51445">
    <property type="entry name" value="(Trans)glycosidases"/>
    <property type="match status" value="1"/>
</dbReference>
<evidence type="ECO:0000313" key="12">
    <source>
        <dbReference type="EMBL" id="TFK39090.1"/>
    </source>
</evidence>
<dbReference type="GO" id="GO:0016020">
    <property type="term" value="C:membrane"/>
    <property type="evidence" value="ECO:0007669"/>
    <property type="project" value="TreeGrafter"/>
</dbReference>
<dbReference type="SUPFAM" id="SSF55545">
    <property type="entry name" value="beta-N-acetylhexosaminidase-like domain"/>
    <property type="match status" value="1"/>
</dbReference>
<dbReference type="STRING" id="68775.A0A5C3M1K4"/>
<keyword evidence="4 7" id="KW-0378">Hydrolase</keyword>
<evidence type="ECO:0000256" key="4">
    <source>
        <dbReference type="ARBA" id="ARBA00022801"/>
    </source>
</evidence>
<dbReference type="InterPro" id="IPR029018">
    <property type="entry name" value="Hex-like_dom2"/>
</dbReference>
<dbReference type="PANTHER" id="PTHR22600">
    <property type="entry name" value="BETA-HEXOSAMINIDASE"/>
    <property type="match status" value="1"/>
</dbReference>
<dbReference type="EC" id="3.2.1.52" evidence="7"/>
<dbReference type="OrthoDB" id="428480at2759"/>
<proteinExistence type="inferred from homology"/>
<dbReference type="InterPro" id="IPR029019">
    <property type="entry name" value="HEX_eukaryotic_N"/>
</dbReference>
<evidence type="ECO:0000313" key="13">
    <source>
        <dbReference type="Proteomes" id="UP000308652"/>
    </source>
</evidence>
<dbReference type="GO" id="GO:0030203">
    <property type="term" value="P:glycosaminoglycan metabolic process"/>
    <property type="evidence" value="ECO:0007669"/>
    <property type="project" value="TreeGrafter"/>
</dbReference>
<comment type="similarity">
    <text evidence="2 7">Belongs to the glycosyl hydrolase 20 family.</text>
</comment>
<dbReference type="InterPro" id="IPR015883">
    <property type="entry name" value="Glyco_hydro_20_cat"/>
</dbReference>
<keyword evidence="5" id="KW-0325">Glycoprotein</keyword>
<evidence type="ECO:0000259" key="11">
    <source>
        <dbReference type="Pfam" id="PF14845"/>
    </source>
</evidence>
<feature type="signal peptide" evidence="9">
    <location>
        <begin position="1"/>
        <end position="21"/>
    </location>
</feature>
<feature type="active site" description="Proton donor" evidence="8">
    <location>
        <position position="338"/>
    </location>
</feature>
<protein>
    <recommendedName>
        <fullName evidence="7">Beta-hexosaminidase</fullName>
        <ecNumber evidence="7">3.2.1.52</ecNumber>
    </recommendedName>
</protein>
<evidence type="ECO:0000256" key="3">
    <source>
        <dbReference type="ARBA" id="ARBA00022729"/>
    </source>
</evidence>
<evidence type="ECO:0000256" key="2">
    <source>
        <dbReference type="ARBA" id="ARBA00006285"/>
    </source>
</evidence>
<dbReference type="Proteomes" id="UP000308652">
    <property type="component" value="Unassembled WGS sequence"/>
</dbReference>
<organism evidence="12 13">
    <name type="scientific">Crucibulum laeve</name>
    <dbReference type="NCBI Taxonomy" id="68775"/>
    <lineage>
        <taxon>Eukaryota</taxon>
        <taxon>Fungi</taxon>
        <taxon>Dikarya</taxon>
        <taxon>Basidiomycota</taxon>
        <taxon>Agaricomycotina</taxon>
        <taxon>Agaricomycetes</taxon>
        <taxon>Agaricomycetidae</taxon>
        <taxon>Agaricales</taxon>
        <taxon>Agaricineae</taxon>
        <taxon>Nidulariaceae</taxon>
        <taxon>Crucibulum</taxon>
    </lineage>
</organism>
<dbReference type="InterPro" id="IPR017853">
    <property type="entry name" value="GH"/>
</dbReference>
<evidence type="ECO:0000259" key="10">
    <source>
        <dbReference type="Pfam" id="PF00728"/>
    </source>
</evidence>
<evidence type="ECO:0000256" key="9">
    <source>
        <dbReference type="SAM" id="SignalP"/>
    </source>
</evidence>
<evidence type="ECO:0000256" key="5">
    <source>
        <dbReference type="ARBA" id="ARBA00023180"/>
    </source>
</evidence>
<dbReference type="Gene3D" id="3.20.20.80">
    <property type="entry name" value="Glycosidases"/>
    <property type="match status" value="1"/>
</dbReference>
<evidence type="ECO:0000256" key="6">
    <source>
        <dbReference type="ARBA" id="ARBA00023295"/>
    </source>
</evidence>
<dbReference type="EMBL" id="ML213601">
    <property type="protein sequence ID" value="TFK39090.1"/>
    <property type="molecule type" value="Genomic_DNA"/>
</dbReference>
<feature type="domain" description="Beta-hexosaminidase eukaryotic type N-terminal" evidence="11">
    <location>
        <begin position="22"/>
        <end position="155"/>
    </location>
</feature>
<dbReference type="PRINTS" id="PR00738">
    <property type="entry name" value="GLHYDRLASE20"/>
</dbReference>
<reference evidence="12 13" key="1">
    <citation type="journal article" date="2019" name="Nat. Ecol. Evol.">
        <title>Megaphylogeny resolves global patterns of mushroom evolution.</title>
        <authorList>
            <person name="Varga T."/>
            <person name="Krizsan K."/>
            <person name="Foldi C."/>
            <person name="Dima B."/>
            <person name="Sanchez-Garcia M."/>
            <person name="Sanchez-Ramirez S."/>
            <person name="Szollosi G.J."/>
            <person name="Szarkandi J.G."/>
            <person name="Papp V."/>
            <person name="Albert L."/>
            <person name="Andreopoulos W."/>
            <person name="Angelini C."/>
            <person name="Antonin V."/>
            <person name="Barry K.W."/>
            <person name="Bougher N.L."/>
            <person name="Buchanan P."/>
            <person name="Buyck B."/>
            <person name="Bense V."/>
            <person name="Catcheside P."/>
            <person name="Chovatia M."/>
            <person name="Cooper J."/>
            <person name="Damon W."/>
            <person name="Desjardin D."/>
            <person name="Finy P."/>
            <person name="Geml J."/>
            <person name="Haridas S."/>
            <person name="Hughes K."/>
            <person name="Justo A."/>
            <person name="Karasinski D."/>
            <person name="Kautmanova I."/>
            <person name="Kiss B."/>
            <person name="Kocsube S."/>
            <person name="Kotiranta H."/>
            <person name="LaButti K.M."/>
            <person name="Lechner B.E."/>
            <person name="Liimatainen K."/>
            <person name="Lipzen A."/>
            <person name="Lukacs Z."/>
            <person name="Mihaltcheva S."/>
            <person name="Morgado L.N."/>
            <person name="Niskanen T."/>
            <person name="Noordeloos M.E."/>
            <person name="Ohm R.A."/>
            <person name="Ortiz-Santana B."/>
            <person name="Ovrebo C."/>
            <person name="Racz N."/>
            <person name="Riley R."/>
            <person name="Savchenko A."/>
            <person name="Shiryaev A."/>
            <person name="Soop K."/>
            <person name="Spirin V."/>
            <person name="Szebenyi C."/>
            <person name="Tomsovsky M."/>
            <person name="Tulloss R.E."/>
            <person name="Uehling J."/>
            <person name="Grigoriev I.V."/>
            <person name="Vagvolgyi C."/>
            <person name="Papp T."/>
            <person name="Martin F.M."/>
            <person name="Miettinen O."/>
            <person name="Hibbett D.S."/>
            <person name="Nagy L.G."/>
        </authorList>
    </citation>
    <scope>NUCLEOTIDE SEQUENCE [LARGE SCALE GENOMIC DNA]</scope>
    <source>
        <strain evidence="12 13">CBS 166.37</strain>
    </source>
</reference>
<keyword evidence="3 9" id="KW-0732">Signal</keyword>
<name>A0A5C3M1K4_9AGAR</name>
<sequence>MNLKNILILAVALTHPPSTFALWPIPRSLQTGTSFVKLASNFDIENQVTNAPADLLDAIQRTKTLLATDKLQRLAVGRGLNDSTAVGKAQSLSRLTISLLPGHTVARSIAQEAVQPIGQRSEGYSLSVPSTGAAATLTANSTLGLFRGLTTFGQLWYDLGGTTYSFQAPVVITNDSPAYPYRGLMLDTARNFFTVSDIKRTLDAMSWVKMSMFHWHVTDSQSFPLEIPNFPEISSKGAYSTQQVYSSADVQDIVSYAGARGIDVLVEIDTPGHSGSISASHPEHIACPQSDPWSDFAGEPPSGQLRLASQATTNFTANFISAIAKTLPSKLFSTGGDEINTNCYAHDASTQADLKSSGRTLEQALNVFTQATHKALLDIGKTPVVWEEMALEHQVSLSNETIVMVWISSQNAAAVAKKNLRIVHGPSDYFYLDCGAGEWLGNDPTGNSWCDPFKTWQKAYTFDPLANITAQQAPLVLGGQQLLWTEQSSPENLDSIVWPRAASSAEVFWTGAVLPDGTARNVGSALPRLHDIRYRMVKRGVRAIALQPEWCAIRPNVCNA</sequence>
<dbReference type="CDD" id="cd06562">
    <property type="entry name" value="GH20_HexA_HexB-like"/>
    <property type="match status" value="1"/>
</dbReference>
<dbReference type="AlphaFoldDB" id="A0A5C3M1K4"/>
<dbReference type="GO" id="GO:0004563">
    <property type="term" value="F:beta-N-acetylhexosaminidase activity"/>
    <property type="evidence" value="ECO:0007669"/>
    <property type="project" value="UniProtKB-EC"/>
</dbReference>
<dbReference type="GO" id="GO:0005975">
    <property type="term" value="P:carbohydrate metabolic process"/>
    <property type="evidence" value="ECO:0007669"/>
    <property type="project" value="InterPro"/>
</dbReference>
<feature type="domain" description="Glycoside hydrolase family 20 catalytic" evidence="10">
    <location>
        <begin position="179"/>
        <end position="511"/>
    </location>
</feature>
<evidence type="ECO:0000256" key="1">
    <source>
        <dbReference type="ARBA" id="ARBA00001231"/>
    </source>
</evidence>
<feature type="chain" id="PRO_5022869688" description="Beta-hexosaminidase" evidence="9">
    <location>
        <begin position="22"/>
        <end position="560"/>
    </location>
</feature>
<dbReference type="Pfam" id="PF14845">
    <property type="entry name" value="Glycohydro_20b2"/>
    <property type="match status" value="1"/>
</dbReference>
<dbReference type="Gene3D" id="3.30.379.10">
    <property type="entry name" value="Chitobiase/beta-hexosaminidase domain 2-like"/>
    <property type="match status" value="1"/>
</dbReference>
<keyword evidence="6 7" id="KW-0326">Glycosidase</keyword>
<keyword evidence="13" id="KW-1185">Reference proteome</keyword>
<dbReference type="Pfam" id="PF00728">
    <property type="entry name" value="Glyco_hydro_20"/>
    <property type="match status" value="1"/>
</dbReference>
<gene>
    <name evidence="12" type="ORF">BDQ12DRAFT_650804</name>
</gene>
<dbReference type="FunFam" id="3.20.20.80:FF:000063">
    <property type="entry name" value="Beta-hexosaminidase"/>
    <property type="match status" value="1"/>
</dbReference>
<evidence type="ECO:0000256" key="7">
    <source>
        <dbReference type="PIRNR" id="PIRNR001093"/>
    </source>
</evidence>
<accession>A0A5C3M1K4</accession>